<dbReference type="Gene3D" id="1.10.3810.10">
    <property type="entry name" value="Biosynthetic peptidoglycan transglycosylase-like"/>
    <property type="match status" value="1"/>
</dbReference>
<protein>
    <submittedName>
        <fullName evidence="20">Penicillin-binding protein</fullName>
    </submittedName>
</protein>
<feature type="region of interest" description="Disordered" evidence="16">
    <location>
        <begin position="899"/>
        <end position="938"/>
    </location>
</feature>
<dbReference type="GO" id="GO:0071555">
    <property type="term" value="P:cell wall organization"/>
    <property type="evidence" value="ECO:0007669"/>
    <property type="project" value="UniProtKB-KW"/>
</dbReference>
<keyword evidence="11 17" id="KW-0472">Membrane</keyword>
<keyword evidence="12" id="KW-0511">Multifunctional enzyme</keyword>
<keyword evidence="10 17" id="KW-1133">Transmembrane helix</keyword>
<feature type="domain" description="Penicillin-binding protein transpeptidase" evidence="18">
    <location>
        <begin position="411"/>
        <end position="649"/>
    </location>
</feature>
<evidence type="ECO:0000256" key="4">
    <source>
        <dbReference type="ARBA" id="ARBA00022676"/>
    </source>
</evidence>
<dbReference type="Gene3D" id="2.60.40.10">
    <property type="entry name" value="Immunoglobulins"/>
    <property type="match status" value="1"/>
</dbReference>
<dbReference type="InterPro" id="IPR013783">
    <property type="entry name" value="Ig-like_fold"/>
</dbReference>
<evidence type="ECO:0000256" key="5">
    <source>
        <dbReference type="ARBA" id="ARBA00022679"/>
    </source>
</evidence>
<evidence type="ECO:0000256" key="6">
    <source>
        <dbReference type="ARBA" id="ARBA00022692"/>
    </source>
</evidence>
<evidence type="ECO:0000256" key="15">
    <source>
        <dbReference type="ARBA" id="ARBA00049902"/>
    </source>
</evidence>
<evidence type="ECO:0000256" key="1">
    <source>
        <dbReference type="ARBA" id="ARBA00022475"/>
    </source>
</evidence>
<sequence length="938" mass="106074">MSNKRYTNRQDAKGRSFNRQSWFKNLRITSKVVWNLFLVFLATILIGTMFVGGAGAGYFASLVNDEPIRSYDDMKKDIYDYEEISEVYFADDMYLGELPSELERREIPLEDISDHLIEAVIATEDEYFFNHDGIVPRSLMRATYQEFSGAPVQTGGSTLTQQLIKNQILSSEVSFERKASEILLAMRLENFFEKDEILEAYLNVVPFGRNASGRQIAGAQAAAQGIFGVDASDLNLAQAAFLAGKPQSPFAYTPFTSVGEVKDNFDAGLNRMKTVLNRMKGAGFIDEEEYNEAMDYDIRENLTESTPSTYSKYPYLTQEVERRAVRIVKEQLLEEDEINLDEIDNIEQRQQLSADYSQQARRNLRRNGYRIHLTIDKEIYDAHQEVVQDDSLFANNKSLDGEDYQEEVGSVMIENGTGRILSFVGGRDYEIQNYNHATQMFRDNGSTMKPLLTYAVGLETGHLQPGYITPDIPYEYETNGQQVRNFDRNHLGFITAREALQRSRNVPAVREFNELDHDVLREGLLNNGITNLDDHQPYEATALGSHGTTVEMNTNAFSTFANGGEHVESYMIESIDTPDGDSIYERESETNEAFSEQTSYLLVDMMRDVLKSPGTASGLPGMLNFQTDLAGKTGTSSDYADSWFVGSNPNVTLGVWIGYDDSRLRLTSVHEGRSYGVRTQRIWANLANSVHDIDENIFSANEEFQMPNNIVRQSVCSISGKLPSDICEEIGLVETDLFNAEHVPTESDDSLTKAEYVQIGDDLYTALESTPEVFLREGVAVDEEYFDFLDGDTAELLNYFPDDWEESLVPDEEAPDNGNTPESPNVQEIDGQITWEEHPEEDVVGYNIYERSDEDDNWSEVTNIRADESLAYEASNGMIAITAVDVAGRESDYTEVILNVIDDEEDEQDRQDEEDGEKEEEKDENEDSEDDDQDESDE</sequence>
<dbReference type="InterPro" id="IPR023346">
    <property type="entry name" value="Lysozyme-like_dom_sf"/>
</dbReference>
<dbReference type="RefSeq" id="WP_184663225.1">
    <property type="nucleotide sequence ID" value="NZ_JACHHB010000003.1"/>
</dbReference>
<organism evidence="20 21">
    <name type="scientific">Texcoconibacillus texcoconensis</name>
    <dbReference type="NCBI Taxonomy" id="1095777"/>
    <lineage>
        <taxon>Bacteria</taxon>
        <taxon>Bacillati</taxon>
        <taxon>Bacillota</taxon>
        <taxon>Bacilli</taxon>
        <taxon>Bacillales</taxon>
        <taxon>Bacillaceae</taxon>
        <taxon>Texcoconibacillus</taxon>
    </lineage>
</organism>
<reference evidence="20 21" key="1">
    <citation type="submission" date="2020-08" db="EMBL/GenBank/DDBJ databases">
        <title>Genomic Encyclopedia of Type Strains, Phase IV (KMG-IV): sequencing the most valuable type-strain genomes for metagenomic binning, comparative biology and taxonomic classification.</title>
        <authorList>
            <person name="Goeker M."/>
        </authorList>
    </citation>
    <scope>NUCLEOTIDE SEQUENCE [LARGE SCALE GENOMIC DNA]</scope>
    <source>
        <strain evidence="20 21">DSM 24696</strain>
    </source>
</reference>
<comment type="catalytic activity">
    <reaction evidence="15">
        <text>[GlcNAc-(1-&gt;4)-Mur2Ac(oyl-L-Ala-gamma-D-Glu-L-Lys-D-Ala-D-Ala)](n)-di-trans,octa-cis-undecaprenyl diphosphate + beta-D-GlcNAc-(1-&gt;4)-Mur2Ac(oyl-L-Ala-gamma-D-Glu-L-Lys-D-Ala-D-Ala)-di-trans,octa-cis-undecaprenyl diphosphate = [GlcNAc-(1-&gt;4)-Mur2Ac(oyl-L-Ala-gamma-D-Glu-L-Lys-D-Ala-D-Ala)](n+1)-di-trans,octa-cis-undecaprenyl diphosphate + di-trans,octa-cis-undecaprenyl diphosphate + H(+)</text>
        <dbReference type="Rhea" id="RHEA:23708"/>
        <dbReference type="Rhea" id="RHEA-COMP:9602"/>
        <dbReference type="Rhea" id="RHEA-COMP:9603"/>
        <dbReference type="ChEBI" id="CHEBI:15378"/>
        <dbReference type="ChEBI" id="CHEBI:58405"/>
        <dbReference type="ChEBI" id="CHEBI:60033"/>
        <dbReference type="ChEBI" id="CHEBI:78435"/>
        <dbReference type="EC" id="2.4.99.28"/>
    </reaction>
</comment>
<keyword evidence="1" id="KW-1003">Cell membrane</keyword>
<evidence type="ECO:0000256" key="7">
    <source>
        <dbReference type="ARBA" id="ARBA00022801"/>
    </source>
</evidence>
<keyword evidence="2" id="KW-0121">Carboxypeptidase</keyword>
<keyword evidence="3" id="KW-0645">Protease</keyword>
<dbReference type="PANTHER" id="PTHR32282:SF32">
    <property type="entry name" value="PENICILLIN-BINDING PROTEIN 2A"/>
    <property type="match status" value="1"/>
</dbReference>
<dbReference type="EMBL" id="JACHHB010000003">
    <property type="protein sequence ID" value="MBB5172768.1"/>
    <property type="molecule type" value="Genomic_DNA"/>
</dbReference>
<dbReference type="GO" id="GO:0008360">
    <property type="term" value="P:regulation of cell shape"/>
    <property type="evidence" value="ECO:0007669"/>
    <property type="project" value="UniProtKB-KW"/>
</dbReference>
<dbReference type="InterPro" id="IPR012338">
    <property type="entry name" value="Beta-lactam/transpept-like"/>
</dbReference>
<evidence type="ECO:0000259" key="19">
    <source>
        <dbReference type="Pfam" id="PF00912"/>
    </source>
</evidence>
<dbReference type="GO" id="GO:0008955">
    <property type="term" value="F:peptidoglycan glycosyltransferase activity"/>
    <property type="evidence" value="ECO:0007669"/>
    <property type="project" value="UniProtKB-EC"/>
</dbReference>
<evidence type="ECO:0000256" key="11">
    <source>
        <dbReference type="ARBA" id="ARBA00023136"/>
    </source>
</evidence>
<dbReference type="SUPFAM" id="SSF53955">
    <property type="entry name" value="Lysozyme-like"/>
    <property type="match status" value="1"/>
</dbReference>
<dbReference type="AlphaFoldDB" id="A0A840QN35"/>
<dbReference type="GO" id="GO:0009002">
    <property type="term" value="F:serine-type D-Ala-D-Ala carboxypeptidase activity"/>
    <property type="evidence" value="ECO:0007669"/>
    <property type="project" value="UniProtKB-EC"/>
</dbReference>
<evidence type="ECO:0000313" key="21">
    <source>
        <dbReference type="Proteomes" id="UP000551878"/>
    </source>
</evidence>
<dbReference type="SUPFAM" id="SSF56601">
    <property type="entry name" value="beta-lactamase/transpeptidase-like"/>
    <property type="match status" value="1"/>
</dbReference>
<keyword evidence="4" id="KW-0328">Glycosyltransferase</keyword>
<dbReference type="Pfam" id="PF00905">
    <property type="entry name" value="Transpeptidase"/>
    <property type="match status" value="1"/>
</dbReference>
<dbReference type="GO" id="GO:0030288">
    <property type="term" value="C:outer membrane-bounded periplasmic space"/>
    <property type="evidence" value="ECO:0007669"/>
    <property type="project" value="TreeGrafter"/>
</dbReference>
<keyword evidence="6 17" id="KW-0812">Transmembrane</keyword>
<evidence type="ECO:0000313" key="20">
    <source>
        <dbReference type="EMBL" id="MBB5172768.1"/>
    </source>
</evidence>
<evidence type="ECO:0000256" key="9">
    <source>
        <dbReference type="ARBA" id="ARBA00022984"/>
    </source>
</evidence>
<dbReference type="InterPro" id="IPR050396">
    <property type="entry name" value="Glycosyltr_51/Transpeptidase"/>
</dbReference>
<dbReference type="InterPro" id="IPR001264">
    <property type="entry name" value="Glyco_trans_51"/>
</dbReference>
<dbReference type="InterPro" id="IPR001460">
    <property type="entry name" value="PCN-bd_Tpept"/>
</dbReference>
<evidence type="ECO:0000259" key="18">
    <source>
        <dbReference type="Pfam" id="PF00905"/>
    </source>
</evidence>
<evidence type="ECO:0000256" key="10">
    <source>
        <dbReference type="ARBA" id="ARBA00022989"/>
    </source>
</evidence>
<dbReference type="Gene3D" id="3.40.710.10">
    <property type="entry name" value="DD-peptidase/beta-lactamase superfamily"/>
    <property type="match status" value="1"/>
</dbReference>
<comment type="catalytic activity">
    <reaction evidence="14">
        <text>Preferential cleavage: (Ac)2-L-Lys-D-Ala-|-D-Ala. Also transpeptidation of peptidyl-alanyl moieties that are N-acyl substituents of D-alanine.</text>
        <dbReference type="EC" id="3.4.16.4"/>
    </reaction>
</comment>
<dbReference type="GO" id="GO:0009252">
    <property type="term" value="P:peptidoglycan biosynthetic process"/>
    <property type="evidence" value="ECO:0007669"/>
    <property type="project" value="UniProtKB-KW"/>
</dbReference>
<feature type="transmembrane region" description="Helical" evidence="17">
    <location>
        <begin position="32"/>
        <end position="60"/>
    </location>
</feature>
<evidence type="ECO:0000256" key="12">
    <source>
        <dbReference type="ARBA" id="ARBA00023268"/>
    </source>
</evidence>
<evidence type="ECO:0000256" key="8">
    <source>
        <dbReference type="ARBA" id="ARBA00022960"/>
    </source>
</evidence>
<dbReference type="Proteomes" id="UP000551878">
    <property type="component" value="Unassembled WGS sequence"/>
</dbReference>
<evidence type="ECO:0000256" key="2">
    <source>
        <dbReference type="ARBA" id="ARBA00022645"/>
    </source>
</evidence>
<keyword evidence="5" id="KW-0808">Transferase</keyword>
<proteinExistence type="predicted"/>
<evidence type="ECO:0000256" key="3">
    <source>
        <dbReference type="ARBA" id="ARBA00022670"/>
    </source>
</evidence>
<evidence type="ECO:0000256" key="16">
    <source>
        <dbReference type="SAM" id="MobiDB-lite"/>
    </source>
</evidence>
<feature type="compositionally biased region" description="Acidic residues" evidence="16">
    <location>
        <begin position="901"/>
        <end position="938"/>
    </location>
</feature>
<dbReference type="GO" id="GO:0006508">
    <property type="term" value="P:proteolysis"/>
    <property type="evidence" value="ECO:0007669"/>
    <property type="project" value="UniProtKB-KW"/>
</dbReference>
<comment type="caution">
    <text evidence="20">The sequence shown here is derived from an EMBL/GenBank/DDBJ whole genome shotgun (WGS) entry which is preliminary data.</text>
</comment>
<name>A0A840QN35_9BACI</name>
<keyword evidence="7" id="KW-0378">Hydrolase</keyword>
<feature type="compositionally biased region" description="Polar residues" evidence="16">
    <location>
        <begin position="817"/>
        <end position="826"/>
    </location>
</feature>
<gene>
    <name evidence="20" type="ORF">HNQ41_000912</name>
</gene>
<dbReference type="InterPro" id="IPR036950">
    <property type="entry name" value="PBP_transglycosylase"/>
</dbReference>
<feature type="domain" description="Glycosyl transferase family 51" evidence="19">
    <location>
        <begin position="95"/>
        <end position="279"/>
    </location>
</feature>
<accession>A0A840QN35</accession>
<keyword evidence="13" id="KW-0961">Cell wall biogenesis/degradation</keyword>
<feature type="region of interest" description="Disordered" evidence="16">
    <location>
        <begin position="807"/>
        <end position="827"/>
    </location>
</feature>
<evidence type="ECO:0000256" key="13">
    <source>
        <dbReference type="ARBA" id="ARBA00023316"/>
    </source>
</evidence>
<keyword evidence="21" id="KW-1185">Reference proteome</keyword>
<evidence type="ECO:0000256" key="17">
    <source>
        <dbReference type="SAM" id="Phobius"/>
    </source>
</evidence>
<keyword evidence="8" id="KW-0133">Cell shape</keyword>
<dbReference type="Pfam" id="PF00912">
    <property type="entry name" value="Transgly"/>
    <property type="match status" value="1"/>
</dbReference>
<dbReference type="PANTHER" id="PTHR32282">
    <property type="entry name" value="BINDING PROTEIN TRANSPEPTIDASE, PUTATIVE-RELATED"/>
    <property type="match status" value="1"/>
</dbReference>
<dbReference type="GO" id="GO:0008658">
    <property type="term" value="F:penicillin binding"/>
    <property type="evidence" value="ECO:0007669"/>
    <property type="project" value="InterPro"/>
</dbReference>
<evidence type="ECO:0000256" key="14">
    <source>
        <dbReference type="ARBA" id="ARBA00034000"/>
    </source>
</evidence>
<keyword evidence="9" id="KW-0573">Peptidoglycan synthesis</keyword>